<dbReference type="InterPro" id="IPR011041">
    <property type="entry name" value="Quinoprot_gluc/sorb_DH_b-prop"/>
</dbReference>
<protein>
    <submittedName>
        <fullName evidence="3">PQQ-dependent sugar dehydrogenase</fullName>
        <ecNumber evidence="3">1.1.5.-</ecNumber>
    </submittedName>
</protein>
<feature type="signal peptide" evidence="1">
    <location>
        <begin position="1"/>
        <end position="22"/>
    </location>
</feature>
<dbReference type="InterPro" id="IPR011042">
    <property type="entry name" value="6-blade_b-propeller_TolB-like"/>
</dbReference>
<name>A0ABW1AKS8_9RHOO</name>
<dbReference type="Pfam" id="PF07995">
    <property type="entry name" value="GSDH"/>
    <property type="match status" value="1"/>
</dbReference>
<organism evidence="3 4">
    <name type="scientific">Thauera sinica</name>
    <dbReference type="NCBI Taxonomy" id="2665146"/>
    <lineage>
        <taxon>Bacteria</taxon>
        <taxon>Pseudomonadati</taxon>
        <taxon>Pseudomonadota</taxon>
        <taxon>Betaproteobacteria</taxon>
        <taxon>Rhodocyclales</taxon>
        <taxon>Zoogloeaceae</taxon>
        <taxon>Thauera</taxon>
    </lineage>
</organism>
<proteinExistence type="predicted"/>
<reference evidence="4" key="1">
    <citation type="journal article" date="2019" name="Int. J. Syst. Evol. Microbiol.">
        <title>The Global Catalogue of Microorganisms (GCM) 10K type strain sequencing project: providing services to taxonomists for standard genome sequencing and annotation.</title>
        <authorList>
            <consortium name="The Broad Institute Genomics Platform"/>
            <consortium name="The Broad Institute Genome Sequencing Center for Infectious Disease"/>
            <person name="Wu L."/>
            <person name="Ma J."/>
        </authorList>
    </citation>
    <scope>NUCLEOTIDE SEQUENCE [LARGE SCALE GENOMIC DNA]</scope>
    <source>
        <strain evidence="4">SHR3</strain>
    </source>
</reference>
<dbReference type="PANTHER" id="PTHR19328">
    <property type="entry name" value="HEDGEHOG-INTERACTING PROTEIN"/>
    <property type="match status" value="1"/>
</dbReference>
<feature type="chain" id="PRO_5047107626" evidence="1">
    <location>
        <begin position="23"/>
        <end position="376"/>
    </location>
</feature>
<keyword evidence="4" id="KW-1185">Reference proteome</keyword>
<dbReference type="RefSeq" id="WP_198363346.1">
    <property type="nucleotide sequence ID" value="NZ_JBHSOG010000002.1"/>
</dbReference>
<dbReference type="PANTHER" id="PTHR19328:SF75">
    <property type="entry name" value="ALDOSE SUGAR DEHYDROGENASE YLII"/>
    <property type="match status" value="1"/>
</dbReference>
<dbReference type="EC" id="1.1.5.-" evidence="3"/>
<keyword evidence="1" id="KW-0732">Signal</keyword>
<sequence length="376" mass="40597">MPVAALLAFFCTASFLPSAGTAADMQVKTEAGPIRVTEVARGLENPWALAFLPDGRMLVTEREGRMRLVSPAGELSQPLAGVPAVHASGQGGLLDVVLGPTHAADRLIYFSFAQPTAGGARTAVARARLDADALRLEDVRVIFAQKDDPSGGNHFGSRLVFGRDGKLFVTLGDRFSHRDRAQDLGSHLGKVVRIGPDGSVPADNPFAGRAGALPEIWSYGHRNVQGAALHPVTGALWAHEHGPQGGDELNVLLPGRNYGWPQITFGREYVTGLRIGEGTARADVQPPVTQWTPSIAPSGMAFYTGDVFPRWKDNLFVGALKYRMLVRLVLDGEKVVHEERLLADAGMRIRDVRQGPDGRLWLLDDTNGRILRLDAQ</sequence>
<gene>
    <name evidence="3" type="ORF">ACFPTN_00265</name>
</gene>
<keyword evidence="3" id="KW-0560">Oxidoreductase</keyword>
<dbReference type="Gene3D" id="2.120.10.30">
    <property type="entry name" value="TolB, C-terminal domain"/>
    <property type="match status" value="1"/>
</dbReference>
<evidence type="ECO:0000313" key="4">
    <source>
        <dbReference type="Proteomes" id="UP001595974"/>
    </source>
</evidence>
<dbReference type="GO" id="GO:0016491">
    <property type="term" value="F:oxidoreductase activity"/>
    <property type="evidence" value="ECO:0007669"/>
    <property type="project" value="UniProtKB-KW"/>
</dbReference>
<dbReference type="EMBL" id="JBHSOG010000002">
    <property type="protein sequence ID" value="MFC5767798.1"/>
    <property type="molecule type" value="Genomic_DNA"/>
</dbReference>
<comment type="caution">
    <text evidence="3">The sequence shown here is derived from an EMBL/GenBank/DDBJ whole genome shotgun (WGS) entry which is preliminary data.</text>
</comment>
<evidence type="ECO:0000256" key="1">
    <source>
        <dbReference type="SAM" id="SignalP"/>
    </source>
</evidence>
<feature type="domain" description="Glucose/Sorbosone dehydrogenase" evidence="2">
    <location>
        <begin position="43"/>
        <end position="372"/>
    </location>
</feature>
<accession>A0ABW1AKS8</accession>
<evidence type="ECO:0000313" key="3">
    <source>
        <dbReference type="EMBL" id="MFC5767798.1"/>
    </source>
</evidence>
<dbReference type="InterPro" id="IPR012938">
    <property type="entry name" value="Glc/Sorbosone_DH"/>
</dbReference>
<dbReference type="Proteomes" id="UP001595974">
    <property type="component" value="Unassembled WGS sequence"/>
</dbReference>
<evidence type="ECO:0000259" key="2">
    <source>
        <dbReference type="Pfam" id="PF07995"/>
    </source>
</evidence>
<dbReference type="SUPFAM" id="SSF50952">
    <property type="entry name" value="Soluble quinoprotein glucose dehydrogenase"/>
    <property type="match status" value="1"/>
</dbReference>